<evidence type="ECO:0000313" key="1">
    <source>
        <dbReference type="EMBL" id="BDI30604.1"/>
    </source>
</evidence>
<dbReference type="KEGG" id="ccot:CCAX7_26550"/>
<reference evidence="1 2" key="1">
    <citation type="journal article" date="2019" name="Int. J. Syst. Evol. Microbiol.">
        <title>Capsulimonas corticalis gen. nov., sp. nov., an aerobic capsulated bacterium, of a novel bacterial order, Capsulimonadales ord. nov., of the class Armatimonadia of the phylum Armatimonadetes.</title>
        <authorList>
            <person name="Li J."/>
            <person name="Kudo C."/>
            <person name="Tonouchi A."/>
        </authorList>
    </citation>
    <scope>NUCLEOTIDE SEQUENCE [LARGE SCALE GENOMIC DNA]</scope>
    <source>
        <strain evidence="1 2">AX-7</strain>
    </source>
</reference>
<gene>
    <name evidence="1" type="ORF">CCAX7_26550</name>
</gene>
<dbReference type="Proteomes" id="UP000287394">
    <property type="component" value="Chromosome"/>
</dbReference>
<sequence>MENSKLREFLKKDAVIIASVGFALIMADLCAAPHHVQWQARLITLSTLAIALPISQGVILWAFSANRARQTH</sequence>
<accession>A0A402D6M2</accession>
<protein>
    <submittedName>
        <fullName evidence="1">Uncharacterized protein</fullName>
    </submittedName>
</protein>
<dbReference type="EMBL" id="AP025739">
    <property type="protein sequence ID" value="BDI30604.1"/>
    <property type="molecule type" value="Genomic_DNA"/>
</dbReference>
<evidence type="ECO:0000313" key="2">
    <source>
        <dbReference type="Proteomes" id="UP000287394"/>
    </source>
</evidence>
<dbReference type="RefSeq" id="WP_125206404.1">
    <property type="nucleotide sequence ID" value="NZ_AP025739.1"/>
</dbReference>
<dbReference type="AlphaFoldDB" id="A0A402D6M2"/>
<keyword evidence="2" id="KW-1185">Reference proteome</keyword>
<proteinExistence type="predicted"/>
<organism evidence="1 2">
    <name type="scientific">Capsulimonas corticalis</name>
    <dbReference type="NCBI Taxonomy" id="2219043"/>
    <lineage>
        <taxon>Bacteria</taxon>
        <taxon>Bacillati</taxon>
        <taxon>Armatimonadota</taxon>
        <taxon>Armatimonadia</taxon>
        <taxon>Capsulimonadales</taxon>
        <taxon>Capsulimonadaceae</taxon>
        <taxon>Capsulimonas</taxon>
    </lineage>
</organism>
<name>A0A402D6M2_9BACT</name>